<dbReference type="EnsemblPlants" id="AVESA.00010b.r2.5CG0886850.2">
    <property type="protein sequence ID" value="AVESA.00010b.r2.5CG0886850.2.CDS"/>
    <property type="gene ID" value="AVESA.00010b.r2.5CG0886850"/>
</dbReference>
<protein>
    <submittedName>
        <fullName evidence="1">Uncharacterized protein</fullName>
    </submittedName>
</protein>
<accession>A0ACD5Y1V4</accession>
<organism evidence="1 2">
    <name type="scientific">Avena sativa</name>
    <name type="common">Oat</name>
    <dbReference type="NCBI Taxonomy" id="4498"/>
    <lineage>
        <taxon>Eukaryota</taxon>
        <taxon>Viridiplantae</taxon>
        <taxon>Streptophyta</taxon>
        <taxon>Embryophyta</taxon>
        <taxon>Tracheophyta</taxon>
        <taxon>Spermatophyta</taxon>
        <taxon>Magnoliopsida</taxon>
        <taxon>Liliopsida</taxon>
        <taxon>Poales</taxon>
        <taxon>Poaceae</taxon>
        <taxon>BOP clade</taxon>
        <taxon>Pooideae</taxon>
        <taxon>Poodae</taxon>
        <taxon>Poeae</taxon>
        <taxon>Poeae Chloroplast Group 1 (Aveneae type)</taxon>
        <taxon>Aveninae</taxon>
        <taxon>Avena</taxon>
    </lineage>
</organism>
<reference evidence="1" key="2">
    <citation type="submission" date="2025-09" db="UniProtKB">
        <authorList>
            <consortium name="EnsemblPlants"/>
        </authorList>
    </citation>
    <scope>IDENTIFICATION</scope>
</reference>
<sequence>MLAPRRPYWKRRATVVAMAEADALISLPTDVLDEILTRIGLRDAVRTSALSRAWRHRWEALPSLDIYFPRLEEDEGAPKGLGAIDGILLRCPGRVRRFYVYLDELHAGRIHDWFLVLSRRGVETLDLSFIDCLPALPSSIFSCSRLTSLDLFACVIPHLPPGFQGFPELRKFTLINVRLHENREYQLEEIIATSRSLEELTLWDVDIPGEFTEWVVQAPNLRYLKIFSAQDYGWNFVEVPLLDSAVIDIWDYLGDRDFSKFLTSFASITKLVLYTFNSPINGANILETLSCTFVKLKNMRLYTHFCELPSILSTFCLLRNAPNLERLKILIYNGEEQNFEADREFQSAQCTNCTCANLQFVKMSGIHCHSNEMSFIELILSKARLLRTLSISHGERCSMSNEGAVKKLLNYKKASTHAEILFKGKYSCFYVANFCCMVFIFQAMDLGISFQFLFSEFHVRFSQILLFSMLRVWLTYSAMP</sequence>
<keyword evidence="2" id="KW-1185">Reference proteome</keyword>
<proteinExistence type="predicted"/>
<evidence type="ECO:0000313" key="2">
    <source>
        <dbReference type="Proteomes" id="UP001732700"/>
    </source>
</evidence>
<evidence type="ECO:0000313" key="1">
    <source>
        <dbReference type="EnsemblPlants" id="AVESA.00010b.r2.5CG0886850.2.CDS"/>
    </source>
</evidence>
<reference evidence="1" key="1">
    <citation type="submission" date="2021-05" db="EMBL/GenBank/DDBJ databases">
        <authorList>
            <person name="Scholz U."/>
            <person name="Mascher M."/>
            <person name="Fiebig A."/>
        </authorList>
    </citation>
    <scope>NUCLEOTIDE SEQUENCE [LARGE SCALE GENOMIC DNA]</scope>
</reference>
<name>A0ACD5Y1V4_AVESA</name>
<dbReference type="Proteomes" id="UP001732700">
    <property type="component" value="Chromosome 5C"/>
</dbReference>